<dbReference type="HOGENOM" id="CLU_2801601_0_0_1"/>
<dbReference type="Gramene" id="OGLUM09G05580.1">
    <property type="protein sequence ID" value="OGLUM09G05580.1"/>
    <property type="gene ID" value="OGLUM09G05580"/>
</dbReference>
<name>A0A0E0B163_9ORYZ</name>
<keyword evidence="2" id="KW-1185">Reference proteome</keyword>
<dbReference type="Gene3D" id="1.20.5.4130">
    <property type="match status" value="1"/>
</dbReference>
<evidence type="ECO:0000313" key="1">
    <source>
        <dbReference type="EnsemblPlants" id="OGLUM09G05580.1"/>
    </source>
</evidence>
<evidence type="ECO:0000313" key="2">
    <source>
        <dbReference type="Proteomes" id="UP000026961"/>
    </source>
</evidence>
<dbReference type="Proteomes" id="UP000026961">
    <property type="component" value="Chromosome 9"/>
</dbReference>
<sequence length="69" mass="7776">MVLDAFASYLGELLAETMKEEDSMVLGVSEEIRKLNGTLSSLKKFLYNAEKKLIASNWIFTGLDQETED</sequence>
<dbReference type="EnsemblPlants" id="OGLUM09G05580.1">
    <property type="protein sequence ID" value="OGLUM09G05580.1"/>
    <property type="gene ID" value="OGLUM09G05580"/>
</dbReference>
<protein>
    <submittedName>
        <fullName evidence="1">Uncharacterized protein</fullName>
    </submittedName>
</protein>
<proteinExistence type="predicted"/>
<reference evidence="1" key="2">
    <citation type="submission" date="2018-05" db="EMBL/GenBank/DDBJ databases">
        <title>OgluRS3 (Oryza glumaepatula Reference Sequence Version 3).</title>
        <authorList>
            <person name="Zhang J."/>
            <person name="Kudrna D."/>
            <person name="Lee S."/>
            <person name="Talag J."/>
            <person name="Welchert J."/>
            <person name="Wing R.A."/>
        </authorList>
    </citation>
    <scope>NUCLEOTIDE SEQUENCE [LARGE SCALE GENOMIC DNA]</scope>
</reference>
<organism evidence="1">
    <name type="scientific">Oryza glumipatula</name>
    <dbReference type="NCBI Taxonomy" id="40148"/>
    <lineage>
        <taxon>Eukaryota</taxon>
        <taxon>Viridiplantae</taxon>
        <taxon>Streptophyta</taxon>
        <taxon>Embryophyta</taxon>
        <taxon>Tracheophyta</taxon>
        <taxon>Spermatophyta</taxon>
        <taxon>Magnoliopsida</taxon>
        <taxon>Liliopsida</taxon>
        <taxon>Poales</taxon>
        <taxon>Poaceae</taxon>
        <taxon>BOP clade</taxon>
        <taxon>Oryzoideae</taxon>
        <taxon>Oryzeae</taxon>
        <taxon>Oryzinae</taxon>
        <taxon>Oryza</taxon>
    </lineage>
</organism>
<accession>A0A0E0B163</accession>
<reference evidence="1" key="1">
    <citation type="submission" date="2015-04" db="UniProtKB">
        <authorList>
            <consortium name="EnsemblPlants"/>
        </authorList>
    </citation>
    <scope>IDENTIFICATION</scope>
</reference>
<dbReference type="AlphaFoldDB" id="A0A0E0B163"/>